<dbReference type="EMBL" id="JACIEF010000003">
    <property type="protein sequence ID" value="MBB4109071.1"/>
    <property type="molecule type" value="Genomic_DNA"/>
</dbReference>
<dbReference type="PANTHER" id="PTHR44591">
    <property type="entry name" value="STRESS RESPONSE REGULATOR PROTEIN 1"/>
    <property type="match status" value="1"/>
</dbReference>
<dbReference type="SUPFAM" id="SSF52172">
    <property type="entry name" value="CheY-like"/>
    <property type="match status" value="1"/>
</dbReference>
<dbReference type="InterPro" id="IPR011006">
    <property type="entry name" value="CheY-like_superfamily"/>
</dbReference>
<accession>A0A7W6P7J4</accession>
<reference evidence="4" key="1">
    <citation type="journal article" date="2014" name="Int. J. Syst. Evol. Microbiol.">
        <title>Complete genome of a new Firmicutes species belonging to the dominant human colonic microbiota ('Ruminococcus bicirculans') reveals two chromosomes and a selective capacity to utilize plant glucans.</title>
        <authorList>
            <consortium name="NISC Comparative Sequencing Program"/>
            <person name="Wegmann U."/>
            <person name="Louis P."/>
            <person name="Goesmann A."/>
            <person name="Henrissat B."/>
            <person name="Duncan S.H."/>
            <person name="Flint H.J."/>
        </authorList>
    </citation>
    <scope>NUCLEOTIDE SEQUENCE</scope>
    <source>
        <strain evidence="4">CGMCC 1.15287</strain>
    </source>
</reference>
<feature type="domain" description="Response regulatory" evidence="3">
    <location>
        <begin position="20"/>
        <end position="134"/>
    </location>
</feature>
<keyword evidence="1 2" id="KW-0597">Phosphoprotein</keyword>
<gene>
    <name evidence="4" type="ORF">GCM10007422_28550</name>
    <name evidence="5" type="ORF">GGQ60_003080</name>
</gene>
<dbReference type="Gene3D" id="3.40.50.2300">
    <property type="match status" value="1"/>
</dbReference>
<reference evidence="4" key="4">
    <citation type="submission" date="2024-05" db="EMBL/GenBank/DDBJ databases">
        <authorList>
            <person name="Sun Q."/>
            <person name="Zhou Y."/>
        </authorList>
    </citation>
    <scope>NUCLEOTIDE SEQUENCE</scope>
    <source>
        <strain evidence="4">CGMCC 1.15287</strain>
    </source>
</reference>
<dbReference type="SMART" id="SM00448">
    <property type="entry name" value="REC"/>
    <property type="match status" value="1"/>
</dbReference>
<evidence type="ECO:0000256" key="1">
    <source>
        <dbReference type="ARBA" id="ARBA00022553"/>
    </source>
</evidence>
<evidence type="ECO:0000313" key="4">
    <source>
        <dbReference type="EMBL" id="GGH10093.1"/>
    </source>
</evidence>
<organism evidence="5 6">
    <name type="scientific">Pedobacter zeae</name>
    <dbReference type="NCBI Taxonomy" id="1737356"/>
    <lineage>
        <taxon>Bacteria</taxon>
        <taxon>Pseudomonadati</taxon>
        <taxon>Bacteroidota</taxon>
        <taxon>Sphingobacteriia</taxon>
        <taxon>Sphingobacteriales</taxon>
        <taxon>Sphingobacteriaceae</taxon>
        <taxon>Pedobacter</taxon>
    </lineage>
</organism>
<dbReference type="CDD" id="cd00156">
    <property type="entry name" value="REC"/>
    <property type="match status" value="1"/>
</dbReference>
<keyword evidence="7" id="KW-1185">Reference proteome</keyword>
<evidence type="ECO:0000259" key="3">
    <source>
        <dbReference type="PROSITE" id="PS50110"/>
    </source>
</evidence>
<name>A0A7W6P7J4_9SPHI</name>
<dbReference type="GO" id="GO:0003677">
    <property type="term" value="F:DNA binding"/>
    <property type="evidence" value="ECO:0007669"/>
    <property type="project" value="UniProtKB-KW"/>
</dbReference>
<feature type="modified residue" description="4-aspartylphosphate" evidence="2">
    <location>
        <position position="69"/>
    </location>
</feature>
<evidence type="ECO:0000313" key="7">
    <source>
        <dbReference type="Proteomes" id="UP000642938"/>
    </source>
</evidence>
<dbReference type="InterPro" id="IPR001789">
    <property type="entry name" value="Sig_transdc_resp-reg_receiver"/>
</dbReference>
<dbReference type="Proteomes" id="UP000532273">
    <property type="component" value="Unassembled WGS sequence"/>
</dbReference>
<evidence type="ECO:0000256" key="2">
    <source>
        <dbReference type="PROSITE-ProRule" id="PRU00169"/>
    </source>
</evidence>
<dbReference type="EMBL" id="BMHZ01000003">
    <property type="protein sequence ID" value="GGH10093.1"/>
    <property type="molecule type" value="Genomic_DNA"/>
</dbReference>
<dbReference type="RefSeq" id="WP_183765847.1">
    <property type="nucleotide sequence ID" value="NZ_BMHZ01000003.1"/>
</dbReference>
<dbReference type="Proteomes" id="UP000642938">
    <property type="component" value="Unassembled WGS sequence"/>
</dbReference>
<protein>
    <submittedName>
        <fullName evidence="5">DNA-binding response OmpR family regulator</fullName>
    </submittedName>
    <submittedName>
        <fullName evidence="4">Response regulator</fullName>
    </submittedName>
</protein>
<dbReference type="AlphaFoldDB" id="A0A7W6P7J4"/>
<dbReference type="PANTHER" id="PTHR44591:SF3">
    <property type="entry name" value="RESPONSE REGULATORY DOMAIN-CONTAINING PROTEIN"/>
    <property type="match status" value="1"/>
</dbReference>
<proteinExistence type="predicted"/>
<comment type="caution">
    <text evidence="5">The sequence shown here is derived from an EMBL/GenBank/DDBJ whole genome shotgun (WGS) entry which is preliminary data.</text>
</comment>
<reference evidence="5 6" key="3">
    <citation type="submission" date="2020-08" db="EMBL/GenBank/DDBJ databases">
        <title>Genomic Encyclopedia of Type Strains, Phase IV (KMG-IV): sequencing the most valuable type-strain genomes for metagenomic binning, comparative biology and taxonomic classification.</title>
        <authorList>
            <person name="Goeker M."/>
        </authorList>
    </citation>
    <scope>NUCLEOTIDE SEQUENCE [LARGE SCALE GENOMIC DNA]</scope>
    <source>
        <strain evidence="5 6">DSM 100774</strain>
    </source>
</reference>
<keyword evidence="5" id="KW-0238">DNA-binding</keyword>
<sequence length="149" mass="17334">MKINHSISPKTFSGKQTRQKILLIENDLPLREILIEIFADYHFSVKGFEYTENLHELALRFQPDIIIVDYLLPKINGDELCRQIKTKAETATIPVILFSAFDNAVKSKKASNWDAFIAKPFDLDELIKTIKRLIFKRKNNTQLHPSRHL</sequence>
<reference evidence="7" key="2">
    <citation type="journal article" date="2019" name="Int. J. Syst. Evol. Microbiol.">
        <title>The Global Catalogue of Microorganisms (GCM) 10K type strain sequencing project: providing services to taxonomists for standard genome sequencing and annotation.</title>
        <authorList>
            <consortium name="The Broad Institute Genomics Platform"/>
            <consortium name="The Broad Institute Genome Sequencing Center for Infectious Disease"/>
            <person name="Wu L."/>
            <person name="Ma J."/>
        </authorList>
    </citation>
    <scope>NUCLEOTIDE SEQUENCE [LARGE SCALE GENOMIC DNA]</scope>
    <source>
        <strain evidence="7">CGMCC 1.15287</strain>
    </source>
</reference>
<evidence type="ECO:0000313" key="5">
    <source>
        <dbReference type="EMBL" id="MBB4109071.1"/>
    </source>
</evidence>
<dbReference type="Pfam" id="PF00072">
    <property type="entry name" value="Response_reg"/>
    <property type="match status" value="1"/>
</dbReference>
<dbReference type="GO" id="GO:0000160">
    <property type="term" value="P:phosphorelay signal transduction system"/>
    <property type="evidence" value="ECO:0007669"/>
    <property type="project" value="InterPro"/>
</dbReference>
<dbReference type="InterPro" id="IPR050595">
    <property type="entry name" value="Bact_response_regulator"/>
</dbReference>
<dbReference type="PROSITE" id="PS50110">
    <property type="entry name" value="RESPONSE_REGULATORY"/>
    <property type="match status" value="1"/>
</dbReference>
<evidence type="ECO:0000313" key="6">
    <source>
        <dbReference type="Proteomes" id="UP000532273"/>
    </source>
</evidence>